<dbReference type="EC" id="3.2.1.-" evidence="9"/>
<evidence type="ECO:0000256" key="2">
    <source>
        <dbReference type="ARBA" id="ARBA00004922"/>
    </source>
</evidence>
<keyword evidence="12" id="KW-1185">Reference proteome</keyword>
<feature type="active site" evidence="6">
    <location>
        <position position="341"/>
    </location>
</feature>
<evidence type="ECO:0000256" key="8">
    <source>
        <dbReference type="PIRSR" id="PIRSR601382-3"/>
    </source>
</evidence>
<dbReference type="InterPro" id="IPR012341">
    <property type="entry name" value="6hp_glycosidase-like_sf"/>
</dbReference>
<evidence type="ECO:0000256" key="4">
    <source>
        <dbReference type="ARBA" id="ARBA00022801"/>
    </source>
</evidence>
<feature type="transmembrane region" description="Helical" evidence="10">
    <location>
        <begin position="33"/>
        <end position="51"/>
    </location>
</feature>
<evidence type="ECO:0000313" key="12">
    <source>
        <dbReference type="Proteomes" id="UP000315522"/>
    </source>
</evidence>
<dbReference type="Gene3D" id="1.50.10.10">
    <property type="match status" value="1"/>
</dbReference>
<keyword evidence="10" id="KW-0812">Transmembrane</keyword>
<organism evidence="11 12">
    <name type="scientific">Lachnellula willkommii</name>
    <dbReference type="NCBI Taxonomy" id="215461"/>
    <lineage>
        <taxon>Eukaryota</taxon>
        <taxon>Fungi</taxon>
        <taxon>Dikarya</taxon>
        <taxon>Ascomycota</taxon>
        <taxon>Pezizomycotina</taxon>
        <taxon>Leotiomycetes</taxon>
        <taxon>Helotiales</taxon>
        <taxon>Lachnaceae</taxon>
        <taxon>Lachnellula</taxon>
    </lineage>
</organism>
<dbReference type="SUPFAM" id="SSF48225">
    <property type="entry name" value="Seven-hairpin glycosidases"/>
    <property type="match status" value="1"/>
</dbReference>
<comment type="cofactor">
    <cofactor evidence="1 7">
        <name>Ca(2+)</name>
        <dbReference type="ChEBI" id="CHEBI:29108"/>
    </cofactor>
</comment>
<dbReference type="Proteomes" id="UP000315522">
    <property type="component" value="Unassembled WGS sequence"/>
</dbReference>
<feature type="active site" description="Proton donor" evidence="6">
    <location>
        <position position="193"/>
    </location>
</feature>
<evidence type="ECO:0000256" key="3">
    <source>
        <dbReference type="ARBA" id="ARBA00007658"/>
    </source>
</evidence>
<keyword evidence="4 9" id="KW-0378">Hydrolase</keyword>
<feature type="disulfide bond" evidence="8">
    <location>
        <begin position="413"/>
        <end position="442"/>
    </location>
</feature>
<keyword evidence="10" id="KW-1133">Transmembrane helix</keyword>
<evidence type="ECO:0000256" key="1">
    <source>
        <dbReference type="ARBA" id="ARBA00001913"/>
    </source>
</evidence>
<sequence length="610" mass="69471">MGYKDKDDLRWNVRSRDKSFVSSLRRRATNQKIIRGVGLTFCLLALFYFFHSNGFESSQINFNYVPIPLRPEQYPVASYLQLPKGSKKLPKIQHVPVPETAAAKAVRLQRLKEIRGAFLHSWRGYKKEAWGHDELRPLAGGYKSPFCGWAATMVDALDTLWIMELYEEFEIAVKELENIDFTHTEGCQINLFETTIRHLGGLIATWDLTRGKYPILMTKALELAEILYTAFDTPNRMPSPHYYWSATRDDANNHKPSGSIVVAVLGSLSLEFTRLAQITGNTKYYDGIQRVADELEKWQSETNLPGMWPSIVDATRVNESIALASPYEGSSELFTLGALADSTYEYLPKQFMMLGGQFKQPRTMYENFIEVARKHLFFRPMTVKEEDILISGTVNAFKGSEPFLKAEQQHLTCFAGGMLAIAGKIFDRPEDLADGARLTDGCVWAYRNTVSGIMPETFTAVPCEDRKHCPWNSKKWFEAIDPNADEDTIRARIKEKKLSPGFVHITDGRYLLRPEAIESVFIMYRITGNSYWTDAGWDMFRAIIAHCTTDMAACAIDNVLDAAPVQVDEMESFWLAETLKYFYLLYSDVGVVSLDEYVLNTEAHPLRRPV</sequence>
<dbReference type="GO" id="GO:0005783">
    <property type="term" value="C:endoplasmic reticulum"/>
    <property type="evidence" value="ECO:0007669"/>
    <property type="project" value="TreeGrafter"/>
</dbReference>
<proteinExistence type="inferred from homology"/>
<keyword evidence="9" id="KW-0326">Glycosidase</keyword>
<feature type="active site" evidence="6">
    <location>
        <position position="515"/>
    </location>
</feature>
<keyword evidence="10" id="KW-0472">Membrane</keyword>
<accession>A0A559LZV8</accession>
<dbReference type="UniPathway" id="UPA00378"/>
<evidence type="ECO:0000256" key="5">
    <source>
        <dbReference type="ARBA" id="ARBA00023157"/>
    </source>
</evidence>
<comment type="pathway">
    <text evidence="2">Protein modification; protein glycosylation.</text>
</comment>
<keyword evidence="7" id="KW-0106">Calcium</keyword>
<evidence type="ECO:0000256" key="6">
    <source>
        <dbReference type="PIRSR" id="PIRSR601382-1"/>
    </source>
</evidence>
<comment type="caution">
    <text evidence="11">The sequence shown here is derived from an EMBL/GenBank/DDBJ whole genome shotgun (WGS) entry which is preliminary data.</text>
</comment>
<comment type="similarity">
    <text evidence="3 9">Belongs to the glycosyl hydrolase 47 family.</text>
</comment>
<dbReference type="PANTHER" id="PTHR11742">
    <property type="entry name" value="MANNOSYL-OLIGOSACCHARIDE ALPHA-1,2-MANNOSIDASE-RELATED"/>
    <property type="match status" value="1"/>
</dbReference>
<reference evidence="11 12" key="1">
    <citation type="submission" date="2018-05" db="EMBL/GenBank/DDBJ databases">
        <title>Genome sequencing and assembly of the regulated plant pathogen Lachnellula willkommii and related sister species for the development of diagnostic species identification markers.</title>
        <authorList>
            <person name="Giroux E."/>
            <person name="Bilodeau G."/>
        </authorList>
    </citation>
    <scope>NUCLEOTIDE SEQUENCE [LARGE SCALE GENOMIC DNA]</scope>
    <source>
        <strain evidence="11 12">CBS 172.35</strain>
    </source>
</reference>
<dbReference type="Pfam" id="PF01532">
    <property type="entry name" value="Glyco_hydro_47"/>
    <property type="match status" value="1"/>
</dbReference>
<dbReference type="GO" id="GO:0005975">
    <property type="term" value="P:carbohydrate metabolic process"/>
    <property type="evidence" value="ECO:0007669"/>
    <property type="project" value="InterPro"/>
</dbReference>
<keyword evidence="5 8" id="KW-1015">Disulfide bond</keyword>
<name>A0A559LZV8_9HELO</name>
<dbReference type="PANTHER" id="PTHR11742:SF103">
    <property type="entry name" value="ENDOPLASMIC RETICULUM MANNOSIDASE MNL2-RELATED"/>
    <property type="match status" value="1"/>
</dbReference>
<dbReference type="GO" id="GO:0016020">
    <property type="term" value="C:membrane"/>
    <property type="evidence" value="ECO:0007669"/>
    <property type="project" value="InterPro"/>
</dbReference>
<dbReference type="InterPro" id="IPR001382">
    <property type="entry name" value="Glyco_hydro_47"/>
</dbReference>
<evidence type="ECO:0000256" key="9">
    <source>
        <dbReference type="RuleBase" id="RU361193"/>
    </source>
</evidence>
<keyword evidence="7" id="KW-0479">Metal-binding</keyword>
<evidence type="ECO:0000256" key="7">
    <source>
        <dbReference type="PIRSR" id="PIRSR601382-2"/>
    </source>
</evidence>
<dbReference type="GO" id="GO:0004571">
    <property type="term" value="F:mannosyl-oligosaccharide 1,2-alpha-mannosidase activity"/>
    <property type="evidence" value="ECO:0007669"/>
    <property type="project" value="InterPro"/>
</dbReference>
<dbReference type="EMBL" id="QGML01003915">
    <property type="protein sequence ID" value="TVY86239.1"/>
    <property type="molecule type" value="Genomic_DNA"/>
</dbReference>
<dbReference type="InterPro" id="IPR050749">
    <property type="entry name" value="Glycosyl_Hydrolase_47"/>
</dbReference>
<evidence type="ECO:0000256" key="10">
    <source>
        <dbReference type="SAM" id="Phobius"/>
    </source>
</evidence>
<feature type="active site" description="Proton donor" evidence="6">
    <location>
        <position position="456"/>
    </location>
</feature>
<evidence type="ECO:0000313" key="11">
    <source>
        <dbReference type="EMBL" id="TVY86239.1"/>
    </source>
</evidence>
<gene>
    <name evidence="11" type="primary">mns1B_1</name>
    <name evidence="11" type="ORF">LAWI1_G007508</name>
</gene>
<dbReference type="GO" id="GO:0005509">
    <property type="term" value="F:calcium ion binding"/>
    <property type="evidence" value="ECO:0007669"/>
    <property type="project" value="InterPro"/>
</dbReference>
<dbReference type="AlphaFoldDB" id="A0A559LZV8"/>
<dbReference type="InterPro" id="IPR036026">
    <property type="entry name" value="Seven-hairpin_glycosidases"/>
</dbReference>
<dbReference type="PRINTS" id="PR00747">
    <property type="entry name" value="GLYHDRLASE47"/>
</dbReference>
<dbReference type="GO" id="GO:0036503">
    <property type="term" value="P:ERAD pathway"/>
    <property type="evidence" value="ECO:0007669"/>
    <property type="project" value="UniProtKB-ARBA"/>
</dbReference>
<feature type="binding site" evidence="7">
    <location>
        <position position="601"/>
    </location>
    <ligand>
        <name>Ca(2+)</name>
        <dbReference type="ChEBI" id="CHEBI:29108"/>
    </ligand>
</feature>
<dbReference type="FunFam" id="1.50.10.10:FF:000037">
    <property type="entry name" value="alpha-1,2-Mannosidase"/>
    <property type="match status" value="1"/>
</dbReference>
<protein>
    <recommendedName>
        <fullName evidence="9">alpha-1,2-Mannosidase</fullName>
        <ecNumber evidence="9">3.2.1.-</ecNumber>
    </recommendedName>
</protein>